<name>A0A0C2RCI1_9RICK</name>
<reference evidence="1 2" key="1">
    <citation type="submission" date="2014-12" db="EMBL/GenBank/DDBJ databases">
        <title>Whole genome sequence of Candidatus Rickettsia asemboensis strain NMRCii isolated from cat fleas in west Kenya.</title>
        <authorList>
            <person name="Jima D."/>
            <person name="Luce-Fedrow A."/>
            <person name="Yang Y."/>
            <person name="Maina A.N."/>
            <person name="Snesrud E.C."/>
            <person name="Jarman R.G."/>
            <person name="Richards A.L."/>
            <person name="Hang J."/>
        </authorList>
    </citation>
    <scope>NUCLEOTIDE SEQUENCE [LARGE SCALE GENOMIC DNA]</scope>
    <source>
        <strain evidence="1 2">NMRCii</strain>
    </source>
</reference>
<dbReference type="AlphaFoldDB" id="A0A0C2RCI1"/>
<gene>
    <name evidence="1" type="ORF">SB78_05330</name>
</gene>
<feature type="non-terminal residue" evidence="1">
    <location>
        <position position="1"/>
    </location>
</feature>
<organism evidence="1 2">
    <name type="scientific">Rickettsia asembonensis</name>
    <dbReference type="NCBI Taxonomy" id="1068590"/>
    <lineage>
        <taxon>Bacteria</taxon>
        <taxon>Pseudomonadati</taxon>
        <taxon>Pseudomonadota</taxon>
        <taxon>Alphaproteobacteria</taxon>
        <taxon>Rickettsiales</taxon>
        <taxon>Rickettsiaceae</taxon>
        <taxon>Rickettsieae</taxon>
        <taxon>Rickettsia</taxon>
        <taxon>spotted fever group</taxon>
    </lineage>
</organism>
<dbReference type="EMBL" id="JWSW01000053">
    <property type="protein sequence ID" value="KIJ88500.1"/>
    <property type="molecule type" value="Genomic_DNA"/>
</dbReference>
<protein>
    <submittedName>
        <fullName evidence="1">Uncharacterized protein</fullName>
    </submittedName>
</protein>
<proteinExistence type="predicted"/>
<evidence type="ECO:0000313" key="1">
    <source>
        <dbReference type="EMBL" id="KIJ88500.1"/>
    </source>
</evidence>
<comment type="caution">
    <text evidence="1">The sequence shown here is derived from an EMBL/GenBank/DDBJ whole genome shotgun (WGS) entry which is preliminary data.</text>
</comment>
<accession>A0A0C2RCI1</accession>
<dbReference type="Proteomes" id="UP000031952">
    <property type="component" value="Unassembled WGS sequence"/>
</dbReference>
<keyword evidence="2" id="KW-1185">Reference proteome</keyword>
<evidence type="ECO:0000313" key="2">
    <source>
        <dbReference type="Proteomes" id="UP000031952"/>
    </source>
</evidence>
<sequence length="67" mass="8130">STLPIEIHKYYQLRKEQDLFHTLQQINRQQEIIPNSIWHIAKEHDITTNDVIPLGKYRGLDCYRKIR</sequence>